<comment type="caution">
    <text evidence="2">The sequence shown here is derived from an EMBL/GenBank/DDBJ whole genome shotgun (WGS) entry which is preliminary data.</text>
</comment>
<evidence type="ECO:0000313" key="3">
    <source>
        <dbReference type="Proteomes" id="UP000278823"/>
    </source>
</evidence>
<evidence type="ECO:0000259" key="1">
    <source>
        <dbReference type="PROSITE" id="PS51725"/>
    </source>
</evidence>
<evidence type="ECO:0000313" key="2">
    <source>
        <dbReference type="EMBL" id="RUM21222.1"/>
    </source>
</evidence>
<keyword evidence="2" id="KW-0560">Oxidoreductase</keyword>
<dbReference type="Gene3D" id="3.30.70.100">
    <property type="match status" value="1"/>
</dbReference>
<reference evidence="3" key="1">
    <citation type="submission" date="2018-11" db="EMBL/GenBank/DDBJ databases">
        <title>Rhizobium chutanense sp. nov., isolated from root nodules of Phaseolus vulgaris in China.</title>
        <authorList>
            <person name="Huo Y."/>
        </authorList>
    </citation>
    <scope>NUCLEOTIDE SEQUENCE [LARGE SCALE GENOMIC DNA]</scope>
    <source>
        <strain evidence="3">CCBAU 65647</strain>
    </source>
</reference>
<keyword evidence="3" id="KW-1185">Reference proteome</keyword>
<dbReference type="InterPro" id="IPR011008">
    <property type="entry name" value="Dimeric_a/b-barrel"/>
</dbReference>
<dbReference type="RefSeq" id="WP_126924339.1">
    <property type="nucleotide sequence ID" value="NZ_ML133697.1"/>
</dbReference>
<dbReference type="PROSITE" id="PS51725">
    <property type="entry name" value="ABM"/>
    <property type="match status" value="1"/>
</dbReference>
<accession>A0A432PCY2</accession>
<dbReference type="GO" id="GO:0004497">
    <property type="term" value="F:monooxygenase activity"/>
    <property type="evidence" value="ECO:0007669"/>
    <property type="project" value="UniProtKB-KW"/>
</dbReference>
<proteinExistence type="predicted"/>
<protein>
    <submittedName>
        <fullName evidence="2">Antibiotic biosynthesis monooxygenase</fullName>
    </submittedName>
</protein>
<dbReference type="AlphaFoldDB" id="A0A432PCY2"/>
<dbReference type="OrthoDB" id="9797060at2"/>
<dbReference type="Proteomes" id="UP000278823">
    <property type="component" value="Unassembled WGS sequence"/>
</dbReference>
<name>A0A432PCY2_9HYPH</name>
<keyword evidence="2" id="KW-0503">Monooxygenase</keyword>
<dbReference type="InterPro" id="IPR052936">
    <property type="entry name" value="Jasmonate_Hydroxylase-like"/>
</dbReference>
<sequence>MSTAQPSPFANTPEPPYYVVTFSSVRTEGDNGYGAMAERMAELALQQPGCLGAESARDADGFGITNSYWADEESLKAWKQVVSHLAAQRLGRERWYKQYKVRIARVERAYQFTAEEGASHGE</sequence>
<dbReference type="SUPFAM" id="SSF54909">
    <property type="entry name" value="Dimeric alpha+beta barrel"/>
    <property type="match status" value="1"/>
</dbReference>
<dbReference type="PANTHER" id="PTHR37811:SF2">
    <property type="entry name" value="ABM DOMAIN-CONTAINING PROTEIN"/>
    <property type="match status" value="1"/>
</dbReference>
<dbReference type="PANTHER" id="PTHR37811">
    <property type="entry name" value="BLL5343 PROTEIN"/>
    <property type="match status" value="1"/>
</dbReference>
<gene>
    <name evidence="2" type="ORF">EFQ99_27430</name>
</gene>
<dbReference type="InterPro" id="IPR007138">
    <property type="entry name" value="ABM_dom"/>
</dbReference>
<organism evidence="2 3">
    <name type="scientific">Rhizobium vallis</name>
    <dbReference type="NCBI Taxonomy" id="634290"/>
    <lineage>
        <taxon>Bacteria</taxon>
        <taxon>Pseudomonadati</taxon>
        <taxon>Pseudomonadota</taxon>
        <taxon>Alphaproteobacteria</taxon>
        <taxon>Hyphomicrobiales</taxon>
        <taxon>Rhizobiaceae</taxon>
        <taxon>Rhizobium/Agrobacterium group</taxon>
        <taxon>Rhizobium</taxon>
    </lineage>
</organism>
<feature type="domain" description="ABM" evidence="1">
    <location>
        <begin position="17"/>
        <end position="103"/>
    </location>
</feature>
<dbReference type="EMBL" id="RJTH01000013">
    <property type="protein sequence ID" value="RUM21222.1"/>
    <property type="molecule type" value="Genomic_DNA"/>
</dbReference>
<dbReference type="Pfam" id="PF03992">
    <property type="entry name" value="ABM"/>
    <property type="match status" value="1"/>
</dbReference>